<sequence length="126" mass="14531">MAYSHCKLRKVNRTVGGQRWIFGATPIVRLWGRINRPEDLRSRTQRPTCELGGCKGGKRHPDSGGKIVDVEEEPGAIRPIFCIHQGWEILQQRRLWENQSCKPNHNRLVRPDIVRSPMAQARNLEL</sequence>
<protein>
    <submittedName>
        <fullName evidence="1">Uncharacterized protein</fullName>
    </submittedName>
</protein>
<name>A0ABN7A6V9_9HEMI</name>
<reference evidence="1 2" key="1">
    <citation type="submission" date="2023-09" db="EMBL/GenBank/DDBJ databases">
        <title>Nesidiocoris tenuis whole genome shotgun sequence.</title>
        <authorList>
            <person name="Shibata T."/>
            <person name="Shimoda M."/>
            <person name="Kobayashi T."/>
            <person name="Uehara T."/>
        </authorList>
    </citation>
    <scope>NUCLEOTIDE SEQUENCE [LARGE SCALE GENOMIC DNA]</scope>
    <source>
        <strain evidence="1 2">Japan</strain>
    </source>
</reference>
<accession>A0ABN7A6V9</accession>
<evidence type="ECO:0000313" key="1">
    <source>
        <dbReference type="EMBL" id="BES87985.1"/>
    </source>
</evidence>
<gene>
    <name evidence="1" type="ORF">NTJ_00791</name>
</gene>
<keyword evidence="2" id="KW-1185">Reference proteome</keyword>
<dbReference type="EMBL" id="AP028909">
    <property type="protein sequence ID" value="BES87985.1"/>
    <property type="molecule type" value="Genomic_DNA"/>
</dbReference>
<proteinExistence type="predicted"/>
<evidence type="ECO:0000313" key="2">
    <source>
        <dbReference type="Proteomes" id="UP001307889"/>
    </source>
</evidence>
<organism evidence="1 2">
    <name type="scientific">Nesidiocoris tenuis</name>
    <dbReference type="NCBI Taxonomy" id="355587"/>
    <lineage>
        <taxon>Eukaryota</taxon>
        <taxon>Metazoa</taxon>
        <taxon>Ecdysozoa</taxon>
        <taxon>Arthropoda</taxon>
        <taxon>Hexapoda</taxon>
        <taxon>Insecta</taxon>
        <taxon>Pterygota</taxon>
        <taxon>Neoptera</taxon>
        <taxon>Paraneoptera</taxon>
        <taxon>Hemiptera</taxon>
        <taxon>Heteroptera</taxon>
        <taxon>Panheteroptera</taxon>
        <taxon>Cimicomorpha</taxon>
        <taxon>Miridae</taxon>
        <taxon>Dicyphina</taxon>
        <taxon>Nesidiocoris</taxon>
    </lineage>
</organism>
<dbReference type="Proteomes" id="UP001307889">
    <property type="component" value="Chromosome 1"/>
</dbReference>